<comment type="caution">
    <text evidence="2">The sequence shown here is derived from an EMBL/GenBank/DDBJ whole genome shotgun (WGS) entry which is preliminary data.</text>
</comment>
<dbReference type="InterPro" id="IPR021736">
    <property type="entry name" value="DUF3305"/>
</dbReference>
<gene>
    <name evidence="2" type="ORF">J2X09_002302</name>
</gene>
<dbReference type="RefSeq" id="WP_204733555.1">
    <property type="nucleotide sequence ID" value="NZ_JAVDWE010000005.1"/>
</dbReference>
<evidence type="ECO:0000256" key="1">
    <source>
        <dbReference type="SAM" id="MobiDB-lite"/>
    </source>
</evidence>
<keyword evidence="3" id="KW-1185">Reference proteome</keyword>
<sequence length="204" mass="23350">MSSPARSRPAIEVDVVMRREPVSGPMSRWQAWRWVLADVMVRTDPEDTGPAPEHEAHEPHAVEPVETAGSDAQATHWLFPRFRVELFRDDAEGYFLNLNSPNPCFWVFWRADEERLLDGEPMAVPQIVTLSYHDAGRWLDAQERVDQVAAPEVVVDWLRGFVDATYQPEPKKRKRPDSFKPLTDRFGQPVRISTDKRRGGAPGH</sequence>
<name>A0ABU1VAQ7_9BURK</name>
<evidence type="ECO:0008006" key="4">
    <source>
        <dbReference type="Google" id="ProtNLM"/>
    </source>
</evidence>
<protein>
    <recommendedName>
        <fullName evidence="4">DUF3305 domain-containing protein</fullName>
    </recommendedName>
</protein>
<proteinExistence type="predicted"/>
<dbReference type="Pfam" id="PF11749">
    <property type="entry name" value="DUF3305"/>
    <property type="match status" value="1"/>
</dbReference>
<feature type="region of interest" description="Disordered" evidence="1">
    <location>
        <begin position="168"/>
        <end position="204"/>
    </location>
</feature>
<evidence type="ECO:0000313" key="3">
    <source>
        <dbReference type="Proteomes" id="UP001265550"/>
    </source>
</evidence>
<organism evidence="2 3">
    <name type="scientific">Hydrogenophaga laconesensis</name>
    <dbReference type="NCBI Taxonomy" id="1805971"/>
    <lineage>
        <taxon>Bacteria</taxon>
        <taxon>Pseudomonadati</taxon>
        <taxon>Pseudomonadota</taxon>
        <taxon>Betaproteobacteria</taxon>
        <taxon>Burkholderiales</taxon>
        <taxon>Comamonadaceae</taxon>
        <taxon>Hydrogenophaga</taxon>
    </lineage>
</organism>
<reference evidence="2 3" key="1">
    <citation type="submission" date="2023-07" db="EMBL/GenBank/DDBJ databases">
        <title>Sorghum-associated microbial communities from plants grown in Nebraska, USA.</title>
        <authorList>
            <person name="Schachtman D."/>
        </authorList>
    </citation>
    <scope>NUCLEOTIDE SEQUENCE [LARGE SCALE GENOMIC DNA]</scope>
    <source>
        <strain evidence="2 3">BE240</strain>
    </source>
</reference>
<dbReference type="Proteomes" id="UP001265550">
    <property type="component" value="Unassembled WGS sequence"/>
</dbReference>
<dbReference type="EMBL" id="JAVDWE010000005">
    <property type="protein sequence ID" value="MDR7094561.1"/>
    <property type="molecule type" value="Genomic_DNA"/>
</dbReference>
<accession>A0ABU1VAQ7</accession>
<evidence type="ECO:0000313" key="2">
    <source>
        <dbReference type="EMBL" id="MDR7094561.1"/>
    </source>
</evidence>